<organism evidence="1 2">
    <name type="scientific">Durusdinium trenchii</name>
    <dbReference type="NCBI Taxonomy" id="1381693"/>
    <lineage>
        <taxon>Eukaryota</taxon>
        <taxon>Sar</taxon>
        <taxon>Alveolata</taxon>
        <taxon>Dinophyceae</taxon>
        <taxon>Suessiales</taxon>
        <taxon>Symbiodiniaceae</taxon>
        <taxon>Durusdinium</taxon>
    </lineage>
</organism>
<accession>A0ABP0IRS4</accession>
<dbReference type="Proteomes" id="UP001642464">
    <property type="component" value="Unassembled WGS sequence"/>
</dbReference>
<comment type="caution">
    <text evidence="1">The sequence shown here is derived from an EMBL/GenBank/DDBJ whole genome shotgun (WGS) entry which is preliminary data.</text>
</comment>
<evidence type="ECO:0000313" key="2">
    <source>
        <dbReference type="Proteomes" id="UP001642464"/>
    </source>
</evidence>
<reference evidence="1 2" key="1">
    <citation type="submission" date="2024-02" db="EMBL/GenBank/DDBJ databases">
        <authorList>
            <person name="Chen Y."/>
            <person name="Shah S."/>
            <person name="Dougan E. K."/>
            <person name="Thang M."/>
            <person name="Chan C."/>
        </authorList>
    </citation>
    <scope>NUCLEOTIDE SEQUENCE [LARGE SCALE GENOMIC DNA]</scope>
</reference>
<sequence>MTDAKWCIFGIWLGRMSYWLYEISLEYGWRSFASFPLSLNCGFDSVVCCWILMLFQCRLQVSQEIERSEAALFLTYYFEGLRLGYDTRLGDCCGLAILWAIGILRMERVLCAVVGISWFLSYSLQAFVLALQTWQQNDYASQMESSQESLWGWVDILGHVDGVISCVNLARTKFCTQLPKPFQLSGKEEELAHRGIRLAFLLDFWEELLEGTLMPSFDAERSLTNDVVRLAIIPRSRVGRGGKALASIWENSVLPRNMVTHNWTNRFACLVGGIVADALNEGTYEELAEQLNSEEGVEKLRNRLLECGKMDVTYWVCAFSVNQHASICGGYGPEPPEDTPEWQAWDQKRYDSVSLQKFPLCRCSQPKILSHANPACELNKFDDMMRYLDRRVLLFSHVIIVDQQFELLRRAWCVAEIVEGNVLGIPAKIKVFSQAAVDGHYDWLAVMDVRDCSASSATDKAFILGKIADVEAFNLKLQQLVFSAEGLFSDWIDGQERSRQVGRILRRCLSKAPSTASTRLHWRDLVGWSETEAEATSTSSETESEKLMW</sequence>
<keyword evidence="2" id="KW-1185">Reference proteome</keyword>
<dbReference type="EMBL" id="CAXAMM010004903">
    <property type="protein sequence ID" value="CAK9005295.1"/>
    <property type="molecule type" value="Genomic_DNA"/>
</dbReference>
<name>A0ABP0IRS4_9DINO</name>
<proteinExistence type="predicted"/>
<protein>
    <submittedName>
        <fullName evidence="1">Centrosomal protein of 76 kDa</fullName>
    </submittedName>
</protein>
<gene>
    <name evidence="1" type="ORF">SCF082_LOCUS8539</name>
</gene>
<evidence type="ECO:0000313" key="1">
    <source>
        <dbReference type="EMBL" id="CAK9005295.1"/>
    </source>
</evidence>